<feature type="compositionally biased region" description="Basic residues" evidence="1">
    <location>
        <begin position="309"/>
        <end position="329"/>
    </location>
</feature>
<dbReference type="EMBL" id="ML769389">
    <property type="protein sequence ID" value="KAE9408963.1"/>
    <property type="molecule type" value="Genomic_DNA"/>
</dbReference>
<evidence type="ECO:0000313" key="4">
    <source>
        <dbReference type="Proteomes" id="UP000799118"/>
    </source>
</evidence>
<dbReference type="InterPro" id="IPR039931">
    <property type="entry name" value="EEIG1/2-like"/>
</dbReference>
<sequence>MSNLKQACSSASEEGVEAARETTSVKARKSTRLIVLVAQMYRWISHHLQILSLRTRTLIFHLWLSRGIYHPYIPNPIHHTRIHYTLITLGPTLSHLPLPPIPALPPTQAPSLNFTSITDNSSSPPGTPGTAVENYSPARGMTPFYKLKDHAVVWEHNLDVVVKMDVDRETTELLPNELKIIIMQRVIAGDPDAPKNPRLGALSVDLSEYAGVGKEVTRSYLLRDTKMNATLKLTIYLENVGGDTNYIAPPLPKGEILNGLIDLLEDDVYLTRPRALDLWGPYHNQQELEMDLLGGTSIPELQSAAAGKSRSKSRTRARSKSRPRARHARMPSNGKNSMISAEDSDAEMFVDAEDDSDTEEPRYEVPFDVSRLPLAYGPKTTEMLIEALFNPVRVTDHNLNSNPFTYYMPPEELKQEEARRERQRDKDRTVRARNFTGRGTPAESLYSTEDAASSSGHTGSQEHGDVRGRTGVKGWWSRKKLGPVATWYSCCRAVTKHAVALLCSYKYLYRFFISSLACWSHSFVGFTHFFCIL</sequence>
<feature type="region of interest" description="Disordered" evidence="1">
    <location>
        <begin position="1"/>
        <end position="23"/>
    </location>
</feature>
<dbReference type="Proteomes" id="UP000799118">
    <property type="component" value="Unassembled WGS sequence"/>
</dbReference>
<dbReference type="Pfam" id="PF10358">
    <property type="entry name" value="NT-C2"/>
    <property type="match status" value="1"/>
</dbReference>
<feature type="compositionally biased region" description="Polar residues" evidence="1">
    <location>
        <begin position="1"/>
        <end position="12"/>
    </location>
</feature>
<accession>A0A6A4IGW7</accession>
<proteinExistence type="predicted"/>
<name>A0A6A4IGW7_9AGAR</name>
<dbReference type="PANTHER" id="PTHR21456:SF1">
    <property type="entry name" value="C2 NT-TYPE DOMAIN-CONTAINING PROTEIN"/>
    <property type="match status" value="1"/>
</dbReference>
<feature type="region of interest" description="Disordered" evidence="1">
    <location>
        <begin position="403"/>
        <end position="469"/>
    </location>
</feature>
<keyword evidence="4" id="KW-1185">Reference proteome</keyword>
<feature type="region of interest" description="Disordered" evidence="1">
    <location>
        <begin position="112"/>
        <end position="135"/>
    </location>
</feature>
<dbReference type="PROSITE" id="PS51840">
    <property type="entry name" value="C2_NT"/>
    <property type="match status" value="1"/>
</dbReference>
<protein>
    <recommendedName>
        <fullName evidence="2">C2 NT-type domain-containing protein</fullName>
    </recommendedName>
</protein>
<feature type="compositionally biased region" description="Basic and acidic residues" evidence="1">
    <location>
        <begin position="411"/>
        <end position="430"/>
    </location>
</feature>
<evidence type="ECO:0000313" key="3">
    <source>
        <dbReference type="EMBL" id="KAE9408963.1"/>
    </source>
</evidence>
<feature type="compositionally biased region" description="Polar residues" evidence="1">
    <location>
        <begin position="112"/>
        <end position="124"/>
    </location>
</feature>
<feature type="region of interest" description="Disordered" evidence="1">
    <location>
        <begin position="302"/>
        <end position="342"/>
    </location>
</feature>
<feature type="compositionally biased region" description="Polar residues" evidence="1">
    <location>
        <begin position="445"/>
        <end position="459"/>
    </location>
</feature>
<dbReference type="OrthoDB" id="3365224at2759"/>
<evidence type="ECO:0000256" key="1">
    <source>
        <dbReference type="SAM" id="MobiDB-lite"/>
    </source>
</evidence>
<reference evidence="3" key="1">
    <citation type="journal article" date="2019" name="Environ. Microbiol.">
        <title>Fungal ecological strategies reflected in gene transcription - a case study of two litter decomposers.</title>
        <authorList>
            <person name="Barbi F."/>
            <person name="Kohler A."/>
            <person name="Barry K."/>
            <person name="Baskaran P."/>
            <person name="Daum C."/>
            <person name="Fauchery L."/>
            <person name="Ihrmark K."/>
            <person name="Kuo A."/>
            <person name="LaButti K."/>
            <person name="Lipzen A."/>
            <person name="Morin E."/>
            <person name="Grigoriev I.V."/>
            <person name="Henrissat B."/>
            <person name="Lindahl B."/>
            <person name="Martin F."/>
        </authorList>
    </citation>
    <scope>NUCLEOTIDE SEQUENCE</scope>
    <source>
        <strain evidence="3">JB14</strain>
    </source>
</reference>
<dbReference type="InterPro" id="IPR019448">
    <property type="entry name" value="NT-C2"/>
</dbReference>
<dbReference type="PANTHER" id="PTHR21456">
    <property type="entry name" value="FAMILY WITH SEQUENCE SIMILARITY 102"/>
    <property type="match status" value="1"/>
</dbReference>
<gene>
    <name evidence="3" type="ORF">BT96DRAFT_849025</name>
</gene>
<organism evidence="3 4">
    <name type="scientific">Gymnopus androsaceus JB14</name>
    <dbReference type="NCBI Taxonomy" id="1447944"/>
    <lineage>
        <taxon>Eukaryota</taxon>
        <taxon>Fungi</taxon>
        <taxon>Dikarya</taxon>
        <taxon>Basidiomycota</taxon>
        <taxon>Agaricomycotina</taxon>
        <taxon>Agaricomycetes</taxon>
        <taxon>Agaricomycetidae</taxon>
        <taxon>Agaricales</taxon>
        <taxon>Marasmiineae</taxon>
        <taxon>Omphalotaceae</taxon>
        <taxon>Gymnopus</taxon>
    </lineage>
</organism>
<feature type="domain" description="C2 NT-type" evidence="2">
    <location>
        <begin position="102"/>
        <end position="239"/>
    </location>
</feature>
<evidence type="ECO:0000259" key="2">
    <source>
        <dbReference type="PROSITE" id="PS51840"/>
    </source>
</evidence>
<dbReference type="AlphaFoldDB" id="A0A6A4IGW7"/>